<comment type="caution">
    <text evidence="3">The sequence shown here is derived from an EMBL/GenBank/DDBJ whole genome shotgun (WGS) entry which is preliminary data.</text>
</comment>
<sequence length="91" mass="9512">MRWTVTLLLFSLILSGCTASGKLDEKEGDKTGLSTAEAGDTNGNSYGKTASAAPLSPPKSMKLKEDRDGIVPVSFEIPALKVNASIEKAAN</sequence>
<keyword evidence="4" id="KW-1185">Reference proteome</keyword>
<evidence type="ECO:0000313" key="3">
    <source>
        <dbReference type="EMBL" id="MRX53986.1"/>
    </source>
</evidence>
<organism evidence="3 4">
    <name type="scientific">Metabacillus idriensis</name>
    <dbReference type="NCBI Taxonomy" id="324768"/>
    <lineage>
        <taxon>Bacteria</taxon>
        <taxon>Bacillati</taxon>
        <taxon>Bacillota</taxon>
        <taxon>Bacilli</taxon>
        <taxon>Bacillales</taxon>
        <taxon>Bacillaceae</taxon>
        <taxon>Metabacillus</taxon>
    </lineage>
</organism>
<feature type="signal peptide" evidence="2">
    <location>
        <begin position="1"/>
        <end position="19"/>
    </location>
</feature>
<evidence type="ECO:0000313" key="4">
    <source>
        <dbReference type="Proteomes" id="UP000441585"/>
    </source>
</evidence>
<dbReference type="Proteomes" id="UP000441585">
    <property type="component" value="Unassembled WGS sequence"/>
</dbReference>
<name>A0A6I2MAJ7_9BACI</name>
<feature type="chain" id="PRO_5038864266" evidence="2">
    <location>
        <begin position="20"/>
        <end position="91"/>
    </location>
</feature>
<evidence type="ECO:0000256" key="2">
    <source>
        <dbReference type="SAM" id="SignalP"/>
    </source>
</evidence>
<keyword evidence="2" id="KW-0732">Signal</keyword>
<dbReference type="RefSeq" id="WP_139149165.1">
    <property type="nucleotide sequence ID" value="NZ_CAJFZX010000013.1"/>
</dbReference>
<proteinExistence type="predicted"/>
<protein>
    <submittedName>
        <fullName evidence="3">Uncharacterized protein</fullName>
    </submittedName>
</protein>
<dbReference type="EMBL" id="WKKF01000002">
    <property type="protein sequence ID" value="MRX53986.1"/>
    <property type="molecule type" value="Genomic_DNA"/>
</dbReference>
<accession>A0A6I2MAJ7</accession>
<dbReference type="PROSITE" id="PS51257">
    <property type="entry name" value="PROKAR_LIPOPROTEIN"/>
    <property type="match status" value="1"/>
</dbReference>
<reference evidence="3 4" key="1">
    <citation type="submission" date="2019-11" db="EMBL/GenBank/DDBJ databases">
        <title>Bacillus idriensis genome.</title>
        <authorList>
            <person name="Konopka E.N."/>
            <person name="Newman J.D."/>
        </authorList>
    </citation>
    <scope>NUCLEOTIDE SEQUENCE [LARGE SCALE GENOMIC DNA]</scope>
    <source>
        <strain evidence="3 4">DSM 19097</strain>
    </source>
</reference>
<evidence type="ECO:0000256" key="1">
    <source>
        <dbReference type="SAM" id="MobiDB-lite"/>
    </source>
</evidence>
<feature type="region of interest" description="Disordered" evidence="1">
    <location>
        <begin position="21"/>
        <end position="63"/>
    </location>
</feature>
<gene>
    <name evidence="3" type="ORF">GJU41_08370</name>
</gene>
<dbReference type="AlphaFoldDB" id="A0A6I2MAJ7"/>